<dbReference type="InParanoid" id="A0A251TUC6"/>
<gene>
    <name evidence="2" type="ORF">HannXRQ_Chr09g0250271</name>
    <name evidence="1" type="ORF">HanXRQr2_Chr08g0350941</name>
</gene>
<reference evidence="1 3" key="1">
    <citation type="journal article" date="2017" name="Nature">
        <title>The sunflower genome provides insights into oil metabolism, flowering and Asterid evolution.</title>
        <authorList>
            <person name="Badouin H."/>
            <person name="Gouzy J."/>
            <person name="Grassa C.J."/>
            <person name="Murat F."/>
            <person name="Staton S.E."/>
            <person name="Cottret L."/>
            <person name="Lelandais-Briere C."/>
            <person name="Owens G.L."/>
            <person name="Carrere S."/>
            <person name="Mayjonade B."/>
            <person name="Legrand L."/>
            <person name="Gill N."/>
            <person name="Kane N.C."/>
            <person name="Bowers J.E."/>
            <person name="Hubner S."/>
            <person name="Bellec A."/>
            <person name="Berard A."/>
            <person name="Berges H."/>
            <person name="Blanchet N."/>
            <person name="Boniface M.C."/>
            <person name="Brunel D."/>
            <person name="Catrice O."/>
            <person name="Chaidir N."/>
            <person name="Claudel C."/>
            <person name="Donnadieu C."/>
            <person name="Faraut T."/>
            <person name="Fievet G."/>
            <person name="Helmstetter N."/>
            <person name="King M."/>
            <person name="Knapp S.J."/>
            <person name="Lai Z."/>
            <person name="Le Paslier M.C."/>
            <person name="Lippi Y."/>
            <person name="Lorenzon L."/>
            <person name="Mandel J.R."/>
            <person name="Marage G."/>
            <person name="Marchand G."/>
            <person name="Marquand E."/>
            <person name="Bret-Mestries E."/>
            <person name="Morien E."/>
            <person name="Nambeesan S."/>
            <person name="Nguyen T."/>
            <person name="Pegot-Espagnet P."/>
            <person name="Pouilly N."/>
            <person name="Raftis F."/>
            <person name="Sallet E."/>
            <person name="Schiex T."/>
            <person name="Thomas J."/>
            <person name="Vandecasteele C."/>
            <person name="Vares D."/>
            <person name="Vear F."/>
            <person name="Vautrin S."/>
            <person name="Crespi M."/>
            <person name="Mangin B."/>
            <person name="Burke J.M."/>
            <person name="Salse J."/>
            <person name="Munos S."/>
            <person name="Vincourt P."/>
            <person name="Rieseberg L.H."/>
            <person name="Langlade N.B."/>
        </authorList>
    </citation>
    <scope>NUCLEOTIDE SEQUENCE [LARGE SCALE GENOMIC DNA]</scope>
    <source>
        <strain evidence="3">cv. SF193</strain>
        <tissue evidence="1">Leaves</tissue>
    </source>
</reference>
<name>A0A251TUC6_HELAN</name>
<sequence length="63" mass="7442">MLTGIEIQWILASLLFSDLTSKVFINRVYLLIRARYFVDAGRRSSSTKNRTRYRYTFPHIATL</sequence>
<dbReference type="AlphaFoldDB" id="A0A251TUC6"/>
<evidence type="ECO:0000313" key="3">
    <source>
        <dbReference type="Proteomes" id="UP000215914"/>
    </source>
</evidence>
<dbReference type="EMBL" id="CM007898">
    <property type="protein sequence ID" value="OTG14514.1"/>
    <property type="molecule type" value="Genomic_DNA"/>
</dbReference>
<reference evidence="2" key="2">
    <citation type="submission" date="2017-02" db="EMBL/GenBank/DDBJ databases">
        <title>Sunflower complete genome.</title>
        <authorList>
            <person name="Langlade N."/>
            <person name="Munos S."/>
        </authorList>
    </citation>
    <scope>NUCLEOTIDE SEQUENCE [LARGE SCALE GENOMIC DNA]</scope>
    <source>
        <tissue evidence="2">Leaves</tissue>
    </source>
</reference>
<keyword evidence="3" id="KW-1185">Reference proteome</keyword>
<evidence type="ECO:0000313" key="2">
    <source>
        <dbReference type="EMBL" id="OTG14514.1"/>
    </source>
</evidence>
<dbReference type="Gramene" id="mRNA:HanXRQr2_Chr08g0350941">
    <property type="protein sequence ID" value="mRNA:HanXRQr2_Chr08g0350941"/>
    <property type="gene ID" value="HanXRQr2_Chr08g0350941"/>
</dbReference>
<protein>
    <submittedName>
        <fullName evidence="2">Uncharacterized protein</fullName>
    </submittedName>
</protein>
<accession>A0A251TUC6</accession>
<evidence type="ECO:0000313" key="1">
    <source>
        <dbReference type="EMBL" id="KAF5796395.1"/>
    </source>
</evidence>
<reference evidence="1" key="3">
    <citation type="submission" date="2020-06" db="EMBL/GenBank/DDBJ databases">
        <title>Helianthus annuus Genome sequencing and assembly Release 2.</title>
        <authorList>
            <person name="Gouzy J."/>
            <person name="Langlade N."/>
            <person name="Munos S."/>
        </authorList>
    </citation>
    <scope>NUCLEOTIDE SEQUENCE</scope>
    <source>
        <tissue evidence="1">Leaves</tissue>
    </source>
</reference>
<proteinExistence type="predicted"/>
<dbReference type="Proteomes" id="UP000215914">
    <property type="component" value="Chromosome 9"/>
</dbReference>
<dbReference type="EMBL" id="MNCJ02000323">
    <property type="protein sequence ID" value="KAF5796395.1"/>
    <property type="molecule type" value="Genomic_DNA"/>
</dbReference>
<organism evidence="2 3">
    <name type="scientific">Helianthus annuus</name>
    <name type="common">Common sunflower</name>
    <dbReference type="NCBI Taxonomy" id="4232"/>
    <lineage>
        <taxon>Eukaryota</taxon>
        <taxon>Viridiplantae</taxon>
        <taxon>Streptophyta</taxon>
        <taxon>Embryophyta</taxon>
        <taxon>Tracheophyta</taxon>
        <taxon>Spermatophyta</taxon>
        <taxon>Magnoliopsida</taxon>
        <taxon>eudicotyledons</taxon>
        <taxon>Gunneridae</taxon>
        <taxon>Pentapetalae</taxon>
        <taxon>asterids</taxon>
        <taxon>campanulids</taxon>
        <taxon>Asterales</taxon>
        <taxon>Asteraceae</taxon>
        <taxon>Asteroideae</taxon>
        <taxon>Heliantheae alliance</taxon>
        <taxon>Heliantheae</taxon>
        <taxon>Helianthus</taxon>
    </lineage>
</organism>